<feature type="region of interest" description="Disordered" evidence="3">
    <location>
        <begin position="1"/>
        <end position="42"/>
    </location>
</feature>
<sequence length="749" mass="83669">MSRRIFDFDQSSTNHETSFNEEEDDTDYDALNSETFGEDIPSTDWEEDHAKLAASEQMLKNNFDEVGSIGQRMASYILDDEIDEPVAPPCMTSSPKETQGVWPAWTNGKEGSKVAVHGESNAISPIPKQPWLDANMKNSQESPNHVNSAPLPPKPANFLTLEELEKHMKKAVTDVMNARSSNQPRTNNRGHSIARGDGDRNSHTPIPLMKEQSANGNYPRTRHGNPSNIMNQRHYHHPNNMSRGFPRGHHQAPPFQYPGYPEVGASPLRIPNHVQGPSGLVRHIMQRGSHHQGQHHHQGGPNRHQGPPHQGNIFLRHIQDPHYVPPRRPAMGAEHASYTSLFDYQIPSRHGSSGPQKGPSNAHQGANIRQHGAFSPHQGVTGPHRGASGPQPQVDEYTGLMTLQEKLWLANIQLIQLNSSDPYQDDYYNTMYSQRQQGNAGRKYGNHNSKNNKEVTATKPASTYTPLQFENSLGKLQIGSVTAPRKIIETELVENVENNSKHSDKKHKQNLMEVEELCGTVLKMEDAYNPGAPKVQELDLVALQQTIMTTLLTEGKLMNYMSIRKGKRAVLRLLTHLFNPGPLIQKLLDDLVPITRKDQEQLLLSFLPSIRIYLATVPFATLVELTKRYDTTFLLSNKFTVSVMANMVERAGQLIFTDSEDEPVIKDWCDFLVRLVESSNMWTMPERPVVAVDRAVLLLQLRLIKSRVTKEDTDKLLQALGKPIETPVASASTASSDTLPGPTSAPGQQ</sequence>
<dbReference type="PANTHER" id="PTHR21551:SF0">
    <property type="entry name" value="PROTEIN ASSOCIATED WITH TOPO II RELATED-1, ISOFORM A"/>
    <property type="match status" value="1"/>
</dbReference>
<evidence type="ECO:0000256" key="3">
    <source>
        <dbReference type="SAM" id="MobiDB-lite"/>
    </source>
</evidence>
<dbReference type="GO" id="GO:0000932">
    <property type="term" value="C:P-body"/>
    <property type="evidence" value="ECO:0007669"/>
    <property type="project" value="UniProtKB-SubCell"/>
</dbReference>
<feature type="compositionally biased region" description="Polar residues" evidence="3">
    <location>
        <begin position="729"/>
        <end position="738"/>
    </location>
</feature>
<name>A0A1B6FN01_9HEMI</name>
<dbReference type="InterPro" id="IPR039900">
    <property type="entry name" value="Pat1-like"/>
</dbReference>
<reference evidence="4" key="1">
    <citation type="submission" date="2015-11" db="EMBL/GenBank/DDBJ databases">
        <title>De novo transcriptome assembly of four potential Pierce s Disease insect vectors from Arizona vineyards.</title>
        <authorList>
            <person name="Tassone E.E."/>
        </authorList>
    </citation>
    <scope>NUCLEOTIDE SEQUENCE</scope>
</reference>
<feature type="compositionally biased region" description="Polar residues" evidence="3">
    <location>
        <begin position="350"/>
        <end position="364"/>
    </location>
</feature>
<proteinExistence type="predicted"/>
<accession>A0A1B6FN01</accession>
<feature type="region of interest" description="Disordered" evidence="3">
    <location>
        <begin position="345"/>
        <end position="395"/>
    </location>
</feature>
<dbReference type="AlphaFoldDB" id="A0A1B6FN01"/>
<dbReference type="PANTHER" id="PTHR21551">
    <property type="entry name" value="TOPOISOMERASE II-ASSOCIATED PROTEIN PAT1"/>
    <property type="match status" value="1"/>
</dbReference>
<gene>
    <name evidence="4" type="ORF">g.17138</name>
</gene>
<evidence type="ECO:0008006" key="5">
    <source>
        <dbReference type="Google" id="ProtNLM"/>
    </source>
</evidence>
<feature type="compositionally biased region" description="Polar residues" evidence="3">
    <location>
        <begin position="178"/>
        <end position="190"/>
    </location>
</feature>
<evidence type="ECO:0000256" key="2">
    <source>
        <dbReference type="ARBA" id="ARBA00022490"/>
    </source>
</evidence>
<organism evidence="4">
    <name type="scientific">Cuerna arida</name>
    <dbReference type="NCBI Taxonomy" id="1464854"/>
    <lineage>
        <taxon>Eukaryota</taxon>
        <taxon>Metazoa</taxon>
        <taxon>Ecdysozoa</taxon>
        <taxon>Arthropoda</taxon>
        <taxon>Hexapoda</taxon>
        <taxon>Insecta</taxon>
        <taxon>Pterygota</taxon>
        <taxon>Neoptera</taxon>
        <taxon>Paraneoptera</taxon>
        <taxon>Hemiptera</taxon>
        <taxon>Auchenorrhyncha</taxon>
        <taxon>Membracoidea</taxon>
        <taxon>Cicadellidae</taxon>
        <taxon>Cicadellinae</taxon>
        <taxon>Proconiini</taxon>
        <taxon>Cuerna</taxon>
    </lineage>
</organism>
<keyword evidence="2" id="KW-0963">Cytoplasm</keyword>
<feature type="compositionally biased region" description="Basic residues" evidence="3">
    <location>
        <begin position="287"/>
        <end position="298"/>
    </location>
</feature>
<evidence type="ECO:0000313" key="4">
    <source>
        <dbReference type="EMBL" id="JAS51531.1"/>
    </source>
</evidence>
<feature type="region of interest" description="Disordered" evidence="3">
    <location>
        <begin position="287"/>
        <end position="313"/>
    </location>
</feature>
<feature type="region of interest" description="Disordered" evidence="3">
    <location>
        <begin position="728"/>
        <end position="749"/>
    </location>
</feature>
<feature type="compositionally biased region" description="Acidic residues" evidence="3">
    <location>
        <begin position="19"/>
        <end position="28"/>
    </location>
</feature>
<evidence type="ECO:0000256" key="1">
    <source>
        <dbReference type="ARBA" id="ARBA00004201"/>
    </source>
</evidence>
<dbReference type="EMBL" id="GECZ01018238">
    <property type="protein sequence ID" value="JAS51531.1"/>
    <property type="molecule type" value="Transcribed_RNA"/>
</dbReference>
<comment type="subcellular location">
    <subcellularLocation>
        <location evidence="1">Cytoplasm</location>
        <location evidence="1">P-body</location>
    </subcellularLocation>
</comment>
<dbReference type="GO" id="GO:0003723">
    <property type="term" value="F:RNA binding"/>
    <property type="evidence" value="ECO:0007669"/>
    <property type="project" value="TreeGrafter"/>
</dbReference>
<feature type="compositionally biased region" description="Low complexity" evidence="3">
    <location>
        <begin position="299"/>
        <end position="311"/>
    </location>
</feature>
<dbReference type="GO" id="GO:0033962">
    <property type="term" value="P:P-body assembly"/>
    <property type="evidence" value="ECO:0007669"/>
    <property type="project" value="TreeGrafter"/>
</dbReference>
<feature type="region of interest" description="Disordered" evidence="3">
    <location>
        <begin position="177"/>
        <end position="218"/>
    </location>
</feature>
<dbReference type="GO" id="GO:0000290">
    <property type="term" value="P:deadenylation-dependent decapping of nuclear-transcribed mRNA"/>
    <property type="evidence" value="ECO:0007669"/>
    <property type="project" value="InterPro"/>
</dbReference>
<protein>
    <recommendedName>
        <fullName evidence="5">mRNA decay factor PAT1 domain-containing protein</fullName>
    </recommendedName>
</protein>